<reference evidence="2" key="1">
    <citation type="submission" date="2022-11" db="UniProtKB">
        <authorList>
            <consortium name="WormBaseParasite"/>
        </authorList>
    </citation>
    <scope>IDENTIFICATION</scope>
</reference>
<keyword evidence="1" id="KW-1185">Reference proteome</keyword>
<accession>A0A915IU38</accession>
<organism evidence="1 2">
    <name type="scientific">Romanomermis culicivorax</name>
    <name type="common">Nematode worm</name>
    <dbReference type="NCBI Taxonomy" id="13658"/>
    <lineage>
        <taxon>Eukaryota</taxon>
        <taxon>Metazoa</taxon>
        <taxon>Ecdysozoa</taxon>
        <taxon>Nematoda</taxon>
        <taxon>Enoplea</taxon>
        <taxon>Dorylaimia</taxon>
        <taxon>Mermithida</taxon>
        <taxon>Mermithoidea</taxon>
        <taxon>Mermithidae</taxon>
        <taxon>Romanomermis</taxon>
    </lineage>
</organism>
<evidence type="ECO:0000313" key="2">
    <source>
        <dbReference type="WBParaSite" id="nRc.2.0.1.t16894-RA"/>
    </source>
</evidence>
<name>A0A915IU38_ROMCU</name>
<sequence>TDSVVGFAAATTEIHNVGQCKPVNDTENDWGGQCDRIISTDGRYTSASGPFYCLRTAAWNSYGLGTGGRRSIGIDEPARAADVVLSAPAALWILEPDIALRALEFIADGTIHATLVDKILLDGEPSWPAVDAIRRAVEEGSRNTQPTAVVAASPSRTTTGAQTLAGIAQQQLVANAFGETLRTINDDVSIIEVSPFPMATAPRSPKIGVLREVHPCGGLVIDFPSEDLVSSDDDENE</sequence>
<dbReference type="AlphaFoldDB" id="A0A915IU38"/>
<dbReference type="Proteomes" id="UP000887565">
    <property type="component" value="Unplaced"/>
</dbReference>
<proteinExistence type="predicted"/>
<protein>
    <submittedName>
        <fullName evidence="2">Uncharacterized protein</fullName>
    </submittedName>
</protein>
<dbReference type="WBParaSite" id="nRc.2.0.1.t16894-RA">
    <property type="protein sequence ID" value="nRc.2.0.1.t16894-RA"/>
    <property type="gene ID" value="nRc.2.0.1.g16894"/>
</dbReference>
<evidence type="ECO:0000313" key="1">
    <source>
        <dbReference type="Proteomes" id="UP000887565"/>
    </source>
</evidence>